<accession>I1HLL6</accession>
<feature type="compositionally biased region" description="Low complexity" evidence="1">
    <location>
        <begin position="120"/>
        <end position="129"/>
    </location>
</feature>
<organism evidence="2">
    <name type="scientific">Brachypodium distachyon</name>
    <name type="common">Purple false brome</name>
    <name type="synonym">Trachynia distachya</name>
    <dbReference type="NCBI Taxonomy" id="15368"/>
    <lineage>
        <taxon>Eukaryota</taxon>
        <taxon>Viridiplantae</taxon>
        <taxon>Streptophyta</taxon>
        <taxon>Embryophyta</taxon>
        <taxon>Tracheophyta</taxon>
        <taxon>Spermatophyta</taxon>
        <taxon>Magnoliopsida</taxon>
        <taxon>Liliopsida</taxon>
        <taxon>Poales</taxon>
        <taxon>Poaceae</taxon>
        <taxon>BOP clade</taxon>
        <taxon>Pooideae</taxon>
        <taxon>Stipodae</taxon>
        <taxon>Brachypodieae</taxon>
        <taxon>Brachypodium</taxon>
    </lineage>
</organism>
<protein>
    <submittedName>
        <fullName evidence="2 3">Uncharacterized protein</fullName>
    </submittedName>
</protein>
<dbReference type="PANTHER" id="PTHR35717">
    <property type="entry name" value="OS05G0156200 PROTEIN"/>
    <property type="match status" value="1"/>
</dbReference>
<dbReference type="EnsemblPlants" id="KQK07395">
    <property type="protein sequence ID" value="KQK07395"/>
    <property type="gene ID" value="BRADI_2g35030v3"/>
</dbReference>
<dbReference type="Proteomes" id="UP000008810">
    <property type="component" value="Chromosome 2"/>
</dbReference>
<dbReference type="OrthoDB" id="637546at2759"/>
<feature type="region of interest" description="Disordered" evidence="1">
    <location>
        <begin position="155"/>
        <end position="178"/>
    </location>
</feature>
<sequence length="291" mass="31761">MVGGSGEGAAAMSPPPSSSPGGSGGGGKRGRDPEEDVYVDNLHSHKRYLTEIMASSLNGLSVGDSLADNIMESPARSESPSCVRDDIISQYSPMSEDSDDYRYFDTQLNPNGSQTDAMVSPSTSPMSSPHRFQKPQAGFLPSNPYPLPSCSLSTGACSHSRRGSENEGRFPSSPNDMCHGADLRRTALLRSVQMRVHGPHSYDPSFGGRQEQEHVHDHEHLDDPGEAPRPSCMKAIDHEAGYREPESSYVRQEHDIDYISGCASDDVPSCPKFKQDEDARRNFDPSMDRNR</sequence>
<dbReference type="KEGG" id="bdi:100845281"/>
<feature type="compositionally biased region" description="Basic and acidic residues" evidence="1">
    <location>
        <begin position="273"/>
        <end position="291"/>
    </location>
</feature>
<evidence type="ECO:0000313" key="4">
    <source>
        <dbReference type="Proteomes" id="UP000008810"/>
    </source>
</evidence>
<feature type="region of interest" description="Disordered" evidence="1">
    <location>
        <begin position="260"/>
        <end position="291"/>
    </location>
</feature>
<name>I1HLL6_BRADI</name>
<evidence type="ECO:0000313" key="3">
    <source>
        <dbReference type="EnsemblPlants" id="KQK07395"/>
    </source>
</evidence>
<dbReference type="AlphaFoldDB" id="I1HLL6"/>
<dbReference type="eggNOG" id="ENOG502QWMC">
    <property type="taxonomic scope" value="Eukaryota"/>
</dbReference>
<dbReference type="FunCoup" id="I1HLL6">
    <property type="interactions" value="2119"/>
</dbReference>
<dbReference type="RefSeq" id="XP_003566529.1">
    <property type="nucleotide sequence ID" value="XM_003566481.4"/>
</dbReference>
<feature type="region of interest" description="Disordered" evidence="1">
    <location>
        <begin position="108"/>
        <end position="132"/>
    </location>
</feature>
<dbReference type="HOGENOM" id="CLU_061067_0_0_1"/>
<evidence type="ECO:0000313" key="2">
    <source>
        <dbReference type="EMBL" id="KQK07395.1"/>
    </source>
</evidence>
<keyword evidence="4" id="KW-1185">Reference proteome</keyword>
<proteinExistence type="predicted"/>
<reference evidence="3" key="3">
    <citation type="submission" date="2018-08" db="UniProtKB">
        <authorList>
            <consortium name="EnsemblPlants"/>
        </authorList>
    </citation>
    <scope>IDENTIFICATION</scope>
    <source>
        <strain evidence="3">cv. Bd21</strain>
    </source>
</reference>
<dbReference type="EMBL" id="CM000881">
    <property type="protein sequence ID" value="KQK07395.1"/>
    <property type="molecule type" value="Genomic_DNA"/>
</dbReference>
<reference evidence="2 3" key="1">
    <citation type="journal article" date="2010" name="Nature">
        <title>Genome sequencing and analysis of the model grass Brachypodium distachyon.</title>
        <authorList>
            <consortium name="International Brachypodium Initiative"/>
        </authorList>
    </citation>
    <scope>NUCLEOTIDE SEQUENCE [LARGE SCALE GENOMIC DNA]</scope>
    <source>
        <strain evidence="2 3">Bd21</strain>
    </source>
</reference>
<feature type="compositionally biased region" description="Polar residues" evidence="1">
    <location>
        <begin position="108"/>
        <end position="117"/>
    </location>
</feature>
<dbReference type="Gramene" id="KQK07395">
    <property type="protein sequence ID" value="KQK07395"/>
    <property type="gene ID" value="BRADI_2g35030v3"/>
</dbReference>
<dbReference type="STRING" id="15368.I1HLL6"/>
<evidence type="ECO:0000256" key="1">
    <source>
        <dbReference type="SAM" id="MobiDB-lite"/>
    </source>
</evidence>
<dbReference type="GeneID" id="100845281"/>
<feature type="compositionally biased region" description="Basic and acidic residues" evidence="1">
    <location>
        <begin position="210"/>
        <end position="223"/>
    </location>
</feature>
<feature type="region of interest" description="Disordered" evidence="1">
    <location>
        <begin position="1"/>
        <end position="39"/>
    </location>
</feature>
<feature type="region of interest" description="Disordered" evidence="1">
    <location>
        <begin position="205"/>
        <end position="231"/>
    </location>
</feature>
<dbReference type="PANTHER" id="PTHR35717:SF1">
    <property type="entry name" value="OS05G0156200 PROTEIN"/>
    <property type="match status" value="1"/>
</dbReference>
<reference evidence="2" key="2">
    <citation type="submission" date="2017-06" db="EMBL/GenBank/DDBJ databases">
        <title>WGS assembly of Brachypodium distachyon.</title>
        <authorList>
            <consortium name="The International Brachypodium Initiative"/>
            <person name="Lucas S."/>
            <person name="Harmon-Smith M."/>
            <person name="Lail K."/>
            <person name="Tice H."/>
            <person name="Grimwood J."/>
            <person name="Bruce D."/>
            <person name="Barry K."/>
            <person name="Shu S."/>
            <person name="Lindquist E."/>
            <person name="Wang M."/>
            <person name="Pitluck S."/>
            <person name="Vogel J.P."/>
            <person name="Garvin D.F."/>
            <person name="Mockler T.C."/>
            <person name="Schmutz J."/>
            <person name="Rokhsar D."/>
            <person name="Bevan M.W."/>
        </authorList>
    </citation>
    <scope>NUCLEOTIDE SEQUENCE</scope>
    <source>
        <strain evidence="2">Bd21</strain>
    </source>
</reference>
<gene>
    <name evidence="3" type="primary">LOC100845281</name>
    <name evidence="2" type="ORF">BRADI_2g35030v3</name>
</gene>
<dbReference type="OMA" id="PNHMETE"/>